<dbReference type="EMBL" id="CACVKT020010341">
    <property type="protein sequence ID" value="CAC5426095.1"/>
    <property type="molecule type" value="Genomic_DNA"/>
</dbReference>
<evidence type="ECO:0000256" key="1">
    <source>
        <dbReference type="ARBA" id="ARBA00007290"/>
    </source>
</evidence>
<dbReference type="Gene3D" id="3.90.70.80">
    <property type="match status" value="1"/>
</dbReference>
<keyword evidence="5" id="KW-1185">Reference proteome</keyword>
<dbReference type="InterPro" id="IPR047273">
    <property type="entry name" value="VRTN_OTU_dom"/>
</dbReference>
<protein>
    <recommendedName>
        <fullName evidence="2">Vertnin</fullName>
    </recommendedName>
</protein>
<accession>A0A6J8F336</accession>
<organism evidence="4 5">
    <name type="scientific">Mytilus coruscus</name>
    <name type="common">Sea mussel</name>
    <dbReference type="NCBI Taxonomy" id="42192"/>
    <lineage>
        <taxon>Eukaryota</taxon>
        <taxon>Metazoa</taxon>
        <taxon>Spiralia</taxon>
        <taxon>Lophotrochozoa</taxon>
        <taxon>Mollusca</taxon>
        <taxon>Bivalvia</taxon>
        <taxon>Autobranchia</taxon>
        <taxon>Pteriomorphia</taxon>
        <taxon>Mytilida</taxon>
        <taxon>Mytiloidea</taxon>
        <taxon>Mytilidae</taxon>
        <taxon>Mytilinae</taxon>
        <taxon>Mytilus</taxon>
    </lineage>
</organism>
<proteinExistence type="inferred from homology"/>
<dbReference type="AlphaFoldDB" id="A0A6J8F336"/>
<reference evidence="4 5" key="1">
    <citation type="submission" date="2020-06" db="EMBL/GenBank/DDBJ databases">
        <authorList>
            <person name="Li R."/>
            <person name="Bekaert M."/>
        </authorList>
    </citation>
    <scope>NUCLEOTIDE SEQUENCE [LARGE SCALE GENOMIC DNA]</scope>
    <source>
        <strain evidence="5">wild</strain>
    </source>
</reference>
<gene>
    <name evidence="4" type="ORF">MCOR_57836</name>
</gene>
<dbReference type="OrthoDB" id="10043303at2759"/>
<feature type="region of interest" description="Disordered" evidence="3">
    <location>
        <begin position="240"/>
        <end position="263"/>
    </location>
</feature>
<dbReference type="PANTHER" id="PTHR16081:SF0">
    <property type="entry name" value="VERTNIN"/>
    <property type="match status" value="1"/>
</dbReference>
<evidence type="ECO:0000256" key="2">
    <source>
        <dbReference type="ARBA" id="ARBA00020188"/>
    </source>
</evidence>
<dbReference type="GO" id="GO:0006357">
    <property type="term" value="P:regulation of transcription by RNA polymerase II"/>
    <property type="evidence" value="ECO:0007669"/>
    <property type="project" value="TreeGrafter"/>
</dbReference>
<evidence type="ECO:0000313" key="4">
    <source>
        <dbReference type="EMBL" id="CAC5426095.1"/>
    </source>
</evidence>
<dbReference type="Proteomes" id="UP000507470">
    <property type="component" value="Unassembled WGS sequence"/>
</dbReference>
<name>A0A6J8F336_MYTCO</name>
<comment type="similarity">
    <text evidence="1">Belongs to the vertnin family.</text>
</comment>
<dbReference type="CDD" id="cd22791">
    <property type="entry name" value="OTU_VRTN"/>
    <property type="match status" value="1"/>
</dbReference>
<sequence length="725" mass="83294">MQYAGLKGFEALQNLCIPQEECIKEYQLPMTTENLSNIVDNVSLQLFPEKDQFCSSFQPVRVYGDGNCLPRTGSLYAFGDEHYHNEIRCHIVIEMCVNIKFYTLKENKVYAQYSQEYDPGKTMNNDEFIKVFKRTVVSFAHPGAWGEMWHVLALASVLGRKAYSIYPDIIGTKRDRHLFHREIIPRCYMYQTSEPVRTPNHFVACSKVDRITQTNSHDSISRKRPDVTLLDFITTSVNSKPKKRKRKENTDDEDSNITSKETSASPAIKLEEISAIPSIKILEEDLKKEEIDPLGVDRDIKDKARKNDNSTNDIGNNYMDITYAYCFPEEQDNFNLTEDMYHGLSKEFYKHMGLMAAKNHTRDNIRQITTVEQDSLNTPLYLERCQLEEKIHKSVKQETMKLKNRLKLEVRKEKRAHMHAVVACGEYLLTNCPLVKTQTLSKLLTASKLQYLNKPIDSIKRKMSAEVVETLSRVLPIMQIYINKVGYIMEYRKGNIQSFVGSIDNSNNFQETANRNLHTALEDFNNYISLADTQLDKAIVKAILIELYSVNAVSKLNGAKCKQTLQRARDEIPNKIAKYKDMGKALLTVRNDMTSIQQHMLYKRTLAKAKAKSFKARAIGAGREKMSDKFPQQAEVLELAFGEGSKIHLRLTKETKFRSPDLALTMPQAREILLSVCSDKLPNIALSTCYTYTENFKANTYQAKRHHAGYNGLFQKYSVPPLWKT</sequence>
<evidence type="ECO:0000313" key="5">
    <source>
        <dbReference type="Proteomes" id="UP000507470"/>
    </source>
</evidence>
<evidence type="ECO:0000256" key="3">
    <source>
        <dbReference type="SAM" id="MobiDB-lite"/>
    </source>
</evidence>
<dbReference type="GO" id="GO:0000785">
    <property type="term" value="C:chromatin"/>
    <property type="evidence" value="ECO:0007669"/>
    <property type="project" value="TreeGrafter"/>
</dbReference>
<dbReference type="PANTHER" id="PTHR16081">
    <property type="entry name" value="VERTNIN"/>
    <property type="match status" value="1"/>
</dbReference>
<dbReference type="InterPro" id="IPR038822">
    <property type="entry name" value="Vertnin-like"/>
</dbReference>